<dbReference type="SUPFAM" id="SSF53223">
    <property type="entry name" value="Aminoacid dehydrogenase-like, N-terminal domain"/>
    <property type="match status" value="1"/>
</dbReference>
<dbReference type="Proteomes" id="UP000059113">
    <property type="component" value="Chromosome"/>
</dbReference>
<evidence type="ECO:0000256" key="3">
    <source>
        <dbReference type="ARBA" id="ARBA00022563"/>
    </source>
</evidence>
<comment type="catalytic activity">
    <reaction evidence="12">
        <text>(6R)-5,10-methylene-5,6,7,8-tetrahydrofolate + NADP(+) = (6R)-5,10-methenyltetrahydrofolate + NADPH</text>
        <dbReference type="Rhea" id="RHEA:22812"/>
        <dbReference type="ChEBI" id="CHEBI:15636"/>
        <dbReference type="ChEBI" id="CHEBI:57455"/>
        <dbReference type="ChEBI" id="CHEBI:57783"/>
        <dbReference type="ChEBI" id="CHEBI:58349"/>
        <dbReference type="EC" id="1.5.1.5"/>
    </reaction>
</comment>
<keyword evidence="16" id="KW-1185">Reference proteome</keyword>
<dbReference type="STRING" id="1648404.CP97_14837"/>
<dbReference type="GO" id="GO:0004477">
    <property type="term" value="F:methenyltetrahydrofolate cyclohydrolase activity"/>
    <property type="evidence" value="ECO:0007669"/>
    <property type="project" value="UniProtKB-UniRule"/>
</dbReference>
<evidence type="ECO:0000256" key="5">
    <source>
        <dbReference type="ARBA" id="ARBA00022755"/>
    </source>
</evidence>
<gene>
    <name evidence="12" type="primary">folD</name>
    <name evidence="15" type="ORF">CP97_14837</name>
</gene>
<dbReference type="GO" id="GO:0006164">
    <property type="term" value="P:purine nucleotide biosynthetic process"/>
    <property type="evidence" value="ECO:0007669"/>
    <property type="project" value="UniProtKB-KW"/>
</dbReference>
<dbReference type="Gene3D" id="3.40.50.10860">
    <property type="entry name" value="Leucine Dehydrogenase, chain A, domain 1"/>
    <property type="match status" value="1"/>
</dbReference>
<dbReference type="InterPro" id="IPR046346">
    <property type="entry name" value="Aminoacid_DH-like_N_sf"/>
</dbReference>
<evidence type="ECO:0000256" key="2">
    <source>
        <dbReference type="ARBA" id="ARBA00011738"/>
    </source>
</evidence>
<feature type="domain" description="Tetrahydrofolate dehydrogenase/cyclohydrolase NAD(P)-binding" evidence="14">
    <location>
        <begin position="158"/>
        <end position="301"/>
    </location>
</feature>
<feature type="binding site" evidence="12">
    <location>
        <position position="209"/>
    </location>
    <ligand>
        <name>NADP(+)</name>
        <dbReference type="ChEBI" id="CHEBI:58349"/>
    </ligand>
</feature>
<comment type="function">
    <text evidence="12">Catalyzes the oxidation of 5,10-methylenetetrahydrofolate to 5,10-methenyltetrahydrofolate and then the hydrolysis of 5,10-methenyltetrahydrofolate to 10-formyltetrahydrofolate.</text>
</comment>
<evidence type="ECO:0000256" key="6">
    <source>
        <dbReference type="ARBA" id="ARBA00022801"/>
    </source>
</evidence>
<proteinExistence type="inferred from homology"/>
<feature type="binding site" evidence="12">
    <location>
        <begin position="184"/>
        <end position="186"/>
    </location>
    <ligand>
        <name>NADP(+)</name>
        <dbReference type="ChEBI" id="CHEBI:58349"/>
    </ligand>
</feature>
<keyword evidence="3 12" id="KW-0554">One-carbon metabolism</keyword>
<keyword evidence="6 12" id="KW-0378">Hydrolase</keyword>
<dbReference type="NCBIfam" id="NF010783">
    <property type="entry name" value="PRK14186.1"/>
    <property type="match status" value="1"/>
</dbReference>
<keyword evidence="7 12" id="KW-0521">NADP</keyword>
<feature type="binding site" evidence="12">
    <location>
        <position position="250"/>
    </location>
    <ligand>
        <name>NADP(+)</name>
        <dbReference type="ChEBI" id="CHEBI:58349"/>
    </ligand>
</feature>
<dbReference type="InterPro" id="IPR000672">
    <property type="entry name" value="THF_DH/CycHdrlase"/>
</dbReference>
<dbReference type="PRINTS" id="PR00085">
    <property type="entry name" value="THFDHDRGNASE"/>
</dbReference>
<accession>A0A168M394</accession>
<dbReference type="SUPFAM" id="SSF51735">
    <property type="entry name" value="NAD(P)-binding Rossmann-fold domains"/>
    <property type="match status" value="1"/>
</dbReference>
<evidence type="ECO:0000256" key="10">
    <source>
        <dbReference type="ARBA" id="ARBA00023167"/>
    </source>
</evidence>
<dbReference type="InterPro" id="IPR020867">
    <property type="entry name" value="THF_DH/CycHdrlase_CS"/>
</dbReference>
<sequence>MAAEWIKDTACPPPLLKASMAEIIDGRAIARKLDEQTKAQVTELIASGHNAPGLSVILVGQDPASEIYVRRKIEACERVGIISSEHRLPDTTTQDALLTLIARLNADPEIHGILCQVPLPEHIDSRLVLGSIAPGKDVDGFHPVNVGRLSTGTGGIVPCTPLGIMMLITSVIDDLTGKDVVVIGKSNIVGKPVANLLLDAEATVTVTHIHTHGLAEICRQADVIVAAAGAPELVRGHWVKDGAVLIDVGITRIEGENGKTRLVGDIAFDEVQHARAVTPVPGGVGPMTIACLLSNTVKAARAVAGLNQGNGSDYADLPSRTIFTGSGSIPN</sequence>
<evidence type="ECO:0000259" key="14">
    <source>
        <dbReference type="Pfam" id="PF02882"/>
    </source>
</evidence>
<dbReference type="PANTHER" id="PTHR48099:SF5">
    <property type="entry name" value="C-1-TETRAHYDROFOLATE SYNTHASE, CYTOPLASMIC"/>
    <property type="match status" value="1"/>
</dbReference>
<dbReference type="AlphaFoldDB" id="A0A168M394"/>
<keyword evidence="5 12" id="KW-0658">Purine biosynthesis</keyword>
<dbReference type="GO" id="GO:0009086">
    <property type="term" value="P:methionine biosynthetic process"/>
    <property type="evidence" value="ECO:0007669"/>
    <property type="project" value="UniProtKB-KW"/>
</dbReference>
<comment type="pathway">
    <text evidence="1 12">One-carbon metabolism; tetrahydrofolate interconversion.</text>
</comment>
<evidence type="ECO:0000256" key="4">
    <source>
        <dbReference type="ARBA" id="ARBA00022605"/>
    </source>
</evidence>
<feature type="domain" description="Tetrahydrofolate dehydrogenase/cyclohydrolase catalytic" evidence="13">
    <location>
        <begin position="24"/>
        <end position="139"/>
    </location>
</feature>
<keyword evidence="10 12" id="KW-0486">Methionine biosynthesis</keyword>
<dbReference type="GO" id="GO:0005829">
    <property type="term" value="C:cytosol"/>
    <property type="evidence" value="ECO:0007669"/>
    <property type="project" value="TreeGrafter"/>
</dbReference>
<keyword evidence="8 12" id="KW-0560">Oxidoreductase</keyword>
<dbReference type="Pfam" id="PF00763">
    <property type="entry name" value="THF_DHG_CYH"/>
    <property type="match status" value="1"/>
</dbReference>
<dbReference type="InterPro" id="IPR036291">
    <property type="entry name" value="NAD(P)-bd_dom_sf"/>
</dbReference>
<dbReference type="FunFam" id="3.40.50.10860:FF:000005">
    <property type="entry name" value="C-1-tetrahydrofolate synthase, cytoplasmic, putative"/>
    <property type="match status" value="1"/>
</dbReference>
<evidence type="ECO:0000256" key="12">
    <source>
        <dbReference type="HAMAP-Rule" id="MF_01576"/>
    </source>
</evidence>
<dbReference type="Gene3D" id="3.40.50.720">
    <property type="entry name" value="NAD(P)-binding Rossmann-like Domain"/>
    <property type="match status" value="1"/>
</dbReference>
<dbReference type="PANTHER" id="PTHR48099">
    <property type="entry name" value="C-1-TETRAHYDROFOLATE SYNTHASE, CYTOPLASMIC-RELATED"/>
    <property type="match status" value="1"/>
</dbReference>
<evidence type="ECO:0000313" key="16">
    <source>
        <dbReference type="Proteomes" id="UP000059113"/>
    </source>
</evidence>
<comment type="catalytic activity">
    <reaction evidence="12">
        <text>(6R)-5,10-methenyltetrahydrofolate + H2O = (6R)-10-formyltetrahydrofolate + H(+)</text>
        <dbReference type="Rhea" id="RHEA:23700"/>
        <dbReference type="ChEBI" id="CHEBI:15377"/>
        <dbReference type="ChEBI" id="CHEBI:15378"/>
        <dbReference type="ChEBI" id="CHEBI:57455"/>
        <dbReference type="ChEBI" id="CHEBI:195366"/>
        <dbReference type="EC" id="3.5.4.9"/>
    </reaction>
</comment>
<dbReference type="Pfam" id="PF02882">
    <property type="entry name" value="THF_DHG_CYH_C"/>
    <property type="match status" value="1"/>
</dbReference>
<dbReference type="GO" id="GO:0004488">
    <property type="term" value="F:methylenetetrahydrofolate dehydrogenase (NADP+) activity"/>
    <property type="evidence" value="ECO:0007669"/>
    <property type="project" value="UniProtKB-UniRule"/>
</dbReference>
<evidence type="ECO:0000256" key="8">
    <source>
        <dbReference type="ARBA" id="ARBA00023002"/>
    </source>
</evidence>
<evidence type="ECO:0000256" key="7">
    <source>
        <dbReference type="ARBA" id="ARBA00022857"/>
    </source>
</evidence>
<dbReference type="FunFam" id="3.40.50.720:FF:000006">
    <property type="entry name" value="Bifunctional protein FolD"/>
    <property type="match status" value="1"/>
</dbReference>
<dbReference type="GO" id="GO:0035999">
    <property type="term" value="P:tetrahydrofolate interconversion"/>
    <property type="evidence" value="ECO:0007669"/>
    <property type="project" value="UniProtKB-UniRule"/>
</dbReference>
<dbReference type="PROSITE" id="PS00767">
    <property type="entry name" value="THF_DHG_CYH_2"/>
    <property type="match status" value="1"/>
</dbReference>
<keyword evidence="11 12" id="KW-0511">Multifunctional enzyme</keyword>
<protein>
    <recommendedName>
        <fullName evidence="12">Bifunctional protein FolD</fullName>
    </recommendedName>
    <domain>
        <recommendedName>
            <fullName evidence="12">Methylenetetrahydrofolate dehydrogenase</fullName>
            <ecNumber evidence="12">1.5.1.5</ecNumber>
        </recommendedName>
    </domain>
    <domain>
        <recommendedName>
            <fullName evidence="12">Methenyltetrahydrofolate cyclohydrolase</fullName>
            <ecNumber evidence="12">3.5.4.9</ecNumber>
        </recommendedName>
    </domain>
</protein>
<evidence type="ECO:0000259" key="13">
    <source>
        <dbReference type="Pfam" id="PF00763"/>
    </source>
</evidence>
<comment type="similarity">
    <text evidence="12">Belongs to the tetrahydrofolate dehydrogenase/cyclohydrolase family.</text>
</comment>
<evidence type="ECO:0000256" key="1">
    <source>
        <dbReference type="ARBA" id="ARBA00004777"/>
    </source>
</evidence>
<dbReference type="CDD" id="cd01080">
    <property type="entry name" value="NAD_bind_m-THF_DH_Cyclohyd"/>
    <property type="match status" value="1"/>
</dbReference>
<dbReference type="EC" id="1.5.1.5" evidence="12"/>
<organism evidence="15 16">
    <name type="scientific">Aurantiacibacter atlanticus</name>
    <dbReference type="NCBI Taxonomy" id="1648404"/>
    <lineage>
        <taxon>Bacteria</taxon>
        <taxon>Pseudomonadati</taxon>
        <taxon>Pseudomonadota</taxon>
        <taxon>Alphaproteobacteria</taxon>
        <taxon>Sphingomonadales</taxon>
        <taxon>Erythrobacteraceae</taxon>
        <taxon>Aurantiacibacter</taxon>
    </lineage>
</organism>
<dbReference type="InterPro" id="IPR020631">
    <property type="entry name" value="THF_DH/CycHdrlase_NAD-bd_dom"/>
</dbReference>
<keyword evidence="9 12" id="KW-0368">Histidine biosynthesis</keyword>
<evidence type="ECO:0000256" key="11">
    <source>
        <dbReference type="ARBA" id="ARBA00023268"/>
    </source>
</evidence>
<reference evidence="15 16" key="1">
    <citation type="journal article" date="2015" name="Int. J. Syst. Evol. Microbiol.">
        <title>Erythrobacter atlanticus sp. nov., a bacterium from ocean sediment able to degrade polycyclic aromatic hydrocarbons.</title>
        <authorList>
            <person name="Zhuang L."/>
            <person name="Liu Y."/>
            <person name="Wang L."/>
            <person name="Wang W."/>
            <person name="Shao Z."/>
        </authorList>
    </citation>
    <scope>NUCLEOTIDE SEQUENCE [LARGE SCALE GENOMIC DNA]</scope>
    <source>
        <strain evidence="16">s21-N3</strain>
    </source>
</reference>
<dbReference type="InterPro" id="IPR020630">
    <property type="entry name" value="THF_DH/CycHdrlase_cat_dom"/>
</dbReference>
<dbReference type="EC" id="3.5.4.9" evidence="12"/>
<reference evidence="16" key="2">
    <citation type="submission" date="2015-04" db="EMBL/GenBank/DDBJ databases">
        <title>The complete genome sequence of Erythrobacter sp. s21-N3.</title>
        <authorList>
            <person name="Zhuang L."/>
            <person name="Liu Y."/>
            <person name="Shao Z."/>
        </authorList>
    </citation>
    <scope>NUCLEOTIDE SEQUENCE [LARGE SCALE GENOMIC DNA]</scope>
    <source>
        <strain evidence="16">s21-N3</strain>
    </source>
</reference>
<dbReference type="HAMAP" id="MF_01576">
    <property type="entry name" value="THF_DHG_CYH"/>
    <property type="match status" value="1"/>
</dbReference>
<evidence type="ECO:0000313" key="15">
    <source>
        <dbReference type="EMBL" id="ANC50523.1"/>
    </source>
</evidence>
<evidence type="ECO:0000256" key="9">
    <source>
        <dbReference type="ARBA" id="ARBA00023102"/>
    </source>
</evidence>
<dbReference type="EMBL" id="CP011310">
    <property type="protein sequence ID" value="ANC50523.1"/>
    <property type="molecule type" value="Genomic_DNA"/>
</dbReference>
<keyword evidence="4 12" id="KW-0028">Amino-acid biosynthesis</keyword>
<comment type="subunit">
    <text evidence="2 12">Homodimer.</text>
</comment>
<name>A0A168M394_9SPHN</name>
<dbReference type="NCBIfam" id="NF010785">
    <property type="entry name" value="PRK14188.1"/>
    <property type="match status" value="1"/>
</dbReference>
<dbReference type="GO" id="GO:0000105">
    <property type="term" value="P:L-histidine biosynthetic process"/>
    <property type="evidence" value="ECO:0007669"/>
    <property type="project" value="UniProtKB-KW"/>
</dbReference>
<dbReference type="UniPathway" id="UPA00193"/>
<dbReference type="KEGG" id="ery:CP97_14837"/>